<feature type="active site" evidence="6">
    <location>
        <position position="181"/>
    </location>
</feature>
<keyword evidence="9" id="KW-0812">Transmembrane</keyword>
<keyword evidence="4" id="KW-0378">Hydrolase</keyword>
<feature type="binding site" evidence="7">
    <location>
        <position position="276"/>
    </location>
    <ligand>
        <name>Zn(2+)</name>
        <dbReference type="ChEBI" id="CHEBI:29105"/>
        <label>2</label>
    </ligand>
</feature>
<evidence type="ECO:0000256" key="1">
    <source>
        <dbReference type="ARBA" id="ARBA00006247"/>
    </source>
</evidence>
<evidence type="ECO:0000256" key="9">
    <source>
        <dbReference type="SAM" id="Phobius"/>
    </source>
</evidence>
<gene>
    <name evidence="11" type="ORF">NliqN6_1060</name>
</gene>
<keyword evidence="9" id="KW-1133">Transmembrane helix</keyword>
<feature type="transmembrane region" description="Helical" evidence="9">
    <location>
        <begin position="42"/>
        <end position="62"/>
    </location>
</feature>
<dbReference type="FunFam" id="1.10.150.900:FF:000003">
    <property type="entry name" value="N-fatty-acyl-amino acid synthase/hydrolase PM20D1"/>
    <property type="match status" value="1"/>
</dbReference>
<feature type="binding site" evidence="7">
    <location>
        <position position="179"/>
    </location>
    <ligand>
        <name>Zn(2+)</name>
        <dbReference type="ChEBI" id="CHEBI:29105"/>
        <label>2</label>
    </ligand>
</feature>
<dbReference type="GO" id="GO:0005576">
    <property type="term" value="C:extracellular region"/>
    <property type="evidence" value="ECO:0007669"/>
    <property type="project" value="UniProtKB-ARBA"/>
</dbReference>
<dbReference type="PIRSF" id="PIRSF037217">
    <property type="entry name" value="Carboxypeptidase_S"/>
    <property type="match status" value="1"/>
</dbReference>
<dbReference type="GO" id="GO:0043604">
    <property type="term" value="P:amide biosynthetic process"/>
    <property type="evidence" value="ECO:0007669"/>
    <property type="project" value="UniProtKB-ARBA"/>
</dbReference>
<keyword evidence="9" id="KW-0472">Membrane</keyword>
<dbReference type="SUPFAM" id="SSF55031">
    <property type="entry name" value="Bacterial exopeptidase dimerisation domain"/>
    <property type="match status" value="1"/>
</dbReference>
<dbReference type="GO" id="GO:0006520">
    <property type="term" value="P:amino acid metabolic process"/>
    <property type="evidence" value="ECO:0007669"/>
    <property type="project" value="UniProtKB-ARBA"/>
</dbReference>
<dbReference type="Gene3D" id="3.40.630.10">
    <property type="entry name" value="Zn peptidases"/>
    <property type="match status" value="1"/>
</dbReference>
<evidence type="ECO:0000256" key="7">
    <source>
        <dbReference type="PIRSR" id="PIRSR037217-2"/>
    </source>
</evidence>
<comment type="caution">
    <text evidence="11">The sequence shown here is derived from an EMBL/GenBank/DDBJ whole genome shotgun (WGS) entry which is preliminary data.</text>
</comment>
<comment type="similarity">
    <text evidence="1">Belongs to the peptidase M20A family.</text>
</comment>
<sequence>MHVTTDPEKAHLLEPDHPDGESQRSQPDNIPTRATSPARSKLWILFAVLVLSKSALVLSLLAHRSWTSKASVELGDVCVQPVPASPSNWTDLYRHEGFALQSAKRLSGAVRIPTQSFDDMDEPGKDDRWQPFDDLKSYLRGTFPAVHQTATLDLIRSHSMVYTIDGTNKALKPLMLTGHLDVVPATTSLDRWTHPPFAGVIEGEWVYGRGTSDCKNNVIGILTALEYMLKNGWRPSRAIVAAFGMDEEVGGERGAAAISDFLEAKYGKEGIAMIVDEGGMGIETMYGTQFALPGMAEKGYGNFIIEVDMAGGHSSIPSKHTSIGILSKIISEIEDRDLFQPDIRQSSPMWGYMQCVAVHGDKTVPSWIKNAVQTKLPRLSKVGREFANVSPANRYLIQTSKAATVITGGNKVNALPESAIVTINSRIDSYSNVEEVSKAYLSIMKEIGKTYGLSVNGASLTGATSSLGDIALTVNQPGPPSPITPTDSAAFEVFSKSVQATFGKDVVTAPSSMTGNTDTRHYVNLTPHIYRWSPTKIGTRLNAHTVDEKIKIETHVDAIRFYTELIVQADGAGSAL</sequence>
<dbReference type="OrthoDB" id="3064516at2759"/>
<evidence type="ECO:0000256" key="4">
    <source>
        <dbReference type="ARBA" id="ARBA00022801"/>
    </source>
</evidence>
<dbReference type="GO" id="GO:1990845">
    <property type="term" value="P:adaptive thermogenesis"/>
    <property type="evidence" value="ECO:0007669"/>
    <property type="project" value="UniProtKB-ARBA"/>
</dbReference>
<feature type="binding site" evidence="7">
    <location>
        <position position="544"/>
    </location>
    <ligand>
        <name>Zn(2+)</name>
        <dbReference type="ChEBI" id="CHEBI:29105"/>
        <label>1</label>
    </ligand>
</feature>
<dbReference type="Gene3D" id="1.10.150.900">
    <property type="match status" value="1"/>
</dbReference>
<dbReference type="PANTHER" id="PTHR45962">
    <property type="entry name" value="N-FATTY-ACYL-AMINO ACID SYNTHASE/HYDROLASE PM20D1"/>
    <property type="match status" value="1"/>
</dbReference>
<dbReference type="GO" id="GO:0006629">
    <property type="term" value="P:lipid metabolic process"/>
    <property type="evidence" value="ECO:0007669"/>
    <property type="project" value="UniProtKB-ARBA"/>
</dbReference>
<name>A0A8H3TP89_9TREE</name>
<feature type="binding site" evidence="7">
    <location>
        <position position="213"/>
    </location>
    <ligand>
        <name>Zn(2+)</name>
        <dbReference type="ChEBI" id="CHEBI:29105"/>
        <label>2</label>
    </ligand>
</feature>
<dbReference type="EMBL" id="BLZA01000009">
    <property type="protein sequence ID" value="GHJ84658.1"/>
    <property type="molecule type" value="Genomic_DNA"/>
</dbReference>
<feature type="binding site" evidence="7">
    <location>
        <position position="213"/>
    </location>
    <ligand>
        <name>Zn(2+)</name>
        <dbReference type="ChEBI" id="CHEBI:29105"/>
        <label>1</label>
    </ligand>
</feature>
<keyword evidence="2" id="KW-0645">Protease</keyword>
<keyword evidence="12" id="KW-1185">Reference proteome</keyword>
<evidence type="ECO:0000259" key="10">
    <source>
        <dbReference type="Pfam" id="PF07687"/>
    </source>
</evidence>
<feature type="region of interest" description="Disordered" evidence="8">
    <location>
        <begin position="1"/>
        <end position="34"/>
    </location>
</feature>
<evidence type="ECO:0000256" key="5">
    <source>
        <dbReference type="ARBA" id="ARBA00022833"/>
    </source>
</evidence>
<dbReference type="GO" id="GO:0043605">
    <property type="term" value="P:amide catabolic process"/>
    <property type="evidence" value="ECO:0007669"/>
    <property type="project" value="UniProtKB-ARBA"/>
</dbReference>
<evidence type="ECO:0000256" key="6">
    <source>
        <dbReference type="PIRSR" id="PIRSR037217-1"/>
    </source>
</evidence>
<dbReference type="PROSITE" id="PS00758">
    <property type="entry name" value="ARGE_DAPE_CPG2_1"/>
    <property type="match status" value="1"/>
</dbReference>
<dbReference type="GO" id="GO:0016810">
    <property type="term" value="F:hydrolase activity, acting on carbon-nitrogen (but not peptide) bonds"/>
    <property type="evidence" value="ECO:0007669"/>
    <property type="project" value="UniProtKB-ARBA"/>
</dbReference>
<dbReference type="PANTHER" id="PTHR45962:SF1">
    <property type="entry name" value="N-FATTY-ACYL-AMINO ACID SYNTHASE_HYDROLASE PM20D1"/>
    <property type="match status" value="1"/>
</dbReference>
<dbReference type="InterPro" id="IPR001261">
    <property type="entry name" value="ArgE/DapE_CS"/>
</dbReference>
<dbReference type="InterPro" id="IPR011650">
    <property type="entry name" value="Peptidase_M20_dimer"/>
</dbReference>
<feature type="binding site" evidence="7">
    <location>
        <position position="248"/>
    </location>
    <ligand>
        <name>Zn(2+)</name>
        <dbReference type="ChEBI" id="CHEBI:29105"/>
        <label>1</label>
    </ligand>
</feature>
<dbReference type="Pfam" id="PF01546">
    <property type="entry name" value="Peptidase_M20"/>
    <property type="match status" value="1"/>
</dbReference>
<dbReference type="GO" id="GO:0051603">
    <property type="term" value="P:proteolysis involved in protein catabolic process"/>
    <property type="evidence" value="ECO:0007669"/>
    <property type="project" value="TreeGrafter"/>
</dbReference>
<dbReference type="Pfam" id="PF07687">
    <property type="entry name" value="M20_dimer"/>
    <property type="match status" value="1"/>
</dbReference>
<dbReference type="AlphaFoldDB" id="A0A8H3TP89"/>
<evidence type="ECO:0000313" key="12">
    <source>
        <dbReference type="Proteomes" id="UP000620104"/>
    </source>
</evidence>
<dbReference type="InterPro" id="IPR017141">
    <property type="entry name" value="Pept_M20_carboxypep"/>
</dbReference>
<feature type="domain" description="Peptidase M20 dimerisation" evidence="10">
    <location>
        <begin position="296"/>
        <end position="450"/>
    </location>
</feature>
<evidence type="ECO:0000256" key="3">
    <source>
        <dbReference type="ARBA" id="ARBA00022723"/>
    </source>
</evidence>
<dbReference type="CDD" id="cd05674">
    <property type="entry name" value="M20_yscS"/>
    <property type="match status" value="1"/>
</dbReference>
<dbReference type="InterPro" id="IPR047177">
    <property type="entry name" value="Pept_M20A"/>
</dbReference>
<dbReference type="GO" id="GO:0000328">
    <property type="term" value="C:fungal-type vacuole lumen"/>
    <property type="evidence" value="ECO:0007669"/>
    <property type="project" value="TreeGrafter"/>
</dbReference>
<dbReference type="FunFam" id="3.40.630.10:FF:000027">
    <property type="entry name" value="N-fatty-acyl-amino acid synthase/hydrolase PM20D1"/>
    <property type="match status" value="1"/>
</dbReference>
<feature type="active site" description="Proton acceptor" evidence="6">
    <location>
        <position position="247"/>
    </location>
</feature>
<dbReference type="GO" id="GO:0046872">
    <property type="term" value="F:metal ion binding"/>
    <property type="evidence" value="ECO:0007669"/>
    <property type="project" value="UniProtKB-KW"/>
</dbReference>
<accession>A0A8H3TP89</accession>
<evidence type="ECO:0000256" key="2">
    <source>
        <dbReference type="ARBA" id="ARBA00022670"/>
    </source>
</evidence>
<dbReference type="Proteomes" id="UP000620104">
    <property type="component" value="Unassembled WGS sequence"/>
</dbReference>
<feature type="compositionally biased region" description="Basic and acidic residues" evidence="8">
    <location>
        <begin position="1"/>
        <end position="22"/>
    </location>
</feature>
<reference evidence="11" key="1">
    <citation type="submission" date="2020-07" db="EMBL/GenBank/DDBJ databases">
        <title>Draft Genome Sequence of a Deep-Sea Yeast, Naganishia (Cryptococcus) liquefaciens strain N6.</title>
        <authorList>
            <person name="Han Y.W."/>
            <person name="Kajitani R."/>
            <person name="Morimoto H."/>
            <person name="Parhat M."/>
            <person name="Tsubouchi H."/>
            <person name="Bakenova O."/>
            <person name="Ogata M."/>
            <person name="Argunhan B."/>
            <person name="Aoki R."/>
            <person name="Kajiwara S."/>
            <person name="Itoh T."/>
            <person name="Iwasaki H."/>
        </authorList>
    </citation>
    <scope>NUCLEOTIDE SEQUENCE</scope>
    <source>
        <strain evidence="11">N6</strain>
    </source>
</reference>
<keyword evidence="3 7" id="KW-0479">Metal-binding</keyword>
<dbReference type="SUPFAM" id="SSF53187">
    <property type="entry name" value="Zn-dependent exopeptidases"/>
    <property type="match status" value="1"/>
</dbReference>
<dbReference type="Gene3D" id="3.30.70.360">
    <property type="match status" value="1"/>
</dbReference>
<organism evidence="11 12">
    <name type="scientific">Naganishia liquefaciens</name>
    <dbReference type="NCBI Taxonomy" id="104408"/>
    <lineage>
        <taxon>Eukaryota</taxon>
        <taxon>Fungi</taxon>
        <taxon>Dikarya</taxon>
        <taxon>Basidiomycota</taxon>
        <taxon>Agaricomycotina</taxon>
        <taxon>Tremellomycetes</taxon>
        <taxon>Filobasidiales</taxon>
        <taxon>Filobasidiaceae</taxon>
        <taxon>Naganishia</taxon>
    </lineage>
</organism>
<proteinExistence type="inferred from homology"/>
<protein>
    <recommendedName>
        <fullName evidence="10">Peptidase M20 dimerisation domain-containing protein</fullName>
    </recommendedName>
</protein>
<keyword evidence="5 7" id="KW-0862">Zinc</keyword>
<evidence type="ECO:0000313" key="11">
    <source>
        <dbReference type="EMBL" id="GHJ84658.1"/>
    </source>
</evidence>
<feature type="compositionally biased region" description="Polar residues" evidence="8">
    <location>
        <begin position="23"/>
        <end position="34"/>
    </location>
</feature>
<dbReference type="InterPro" id="IPR036264">
    <property type="entry name" value="Bact_exopeptidase_dim_dom"/>
</dbReference>
<dbReference type="GO" id="GO:0004181">
    <property type="term" value="F:metallocarboxypeptidase activity"/>
    <property type="evidence" value="ECO:0007669"/>
    <property type="project" value="InterPro"/>
</dbReference>
<evidence type="ECO:0000256" key="8">
    <source>
        <dbReference type="SAM" id="MobiDB-lite"/>
    </source>
</evidence>
<dbReference type="InterPro" id="IPR002933">
    <property type="entry name" value="Peptidase_M20"/>
</dbReference>